<comment type="caution">
    <text evidence="1">The sequence shown here is derived from an EMBL/GenBank/DDBJ whole genome shotgun (WGS) entry which is preliminary data.</text>
</comment>
<evidence type="ECO:0000313" key="1">
    <source>
        <dbReference type="EMBL" id="PIE32905.1"/>
    </source>
</evidence>
<proteinExistence type="predicted"/>
<protein>
    <recommendedName>
        <fullName evidence="3">EcsC family protein</fullName>
    </recommendedName>
</protein>
<dbReference type="InterPro" id="IPR024787">
    <property type="entry name" value="EcsC"/>
</dbReference>
<accession>A0A2G6KB98</accession>
<gene>
    <name evidence="1" type="ORF">CSA55_02610</name>
</gene>
<dbReference type="Proteomes" id="UP000230914">
    <property type="component" value="Unassembled WGS sequence"/>
</dbReference>
<evidence type="ECO:0008006" key="3">
    <source>
        <dbReference type="Google" id="ProtNLM"/>
    </source>
</evidence>
<dbReference type="AlphaFoldDB" id="A0A2G6KB98"/>
<reference evidence="1 2" key="1">
    <citation type="submission" date="2017-10" db="EMBL/GenBank/DDBJ databases">
        <title>Novel microbial diversity and functional potential in the marine mammal oral microbiome.</title>
        <authorList>
            <person name="Dudek N.K."/>
            <person name="Sun C.L."/>
            <person name="Burstein D."/>
            <person name="Kantor R.S."/>
            <person name="Aliaga Goltsman D.S."/>
            <person name="Bik E.M."/>
            <person name="Thomas B.C."/>
            <person name="Banfield J.F."/>
            <person name="Relman D.A."/>
        </authorList>
    </citation>
    <scope>NUCLEOTIDE SEQUENCE [LARGE SCALE GENOMIC DNA]</scope>
    <source>
        <strain evidence="1">DOLJORAL78_61_10</strain>
    </source>
</reference>
<organism evidence="1 2">
    <name type="scientific">Ilumatobacter coccineus</name>
    <dbReference type="NCBI Taxonomy" id="467094"/>
    <lineage>
        <taxon>Bacteria</taxon>
        <taxon>Bacillati</taxon>
        <taxon>Actinomycetota</taxon>
        <taxon>Acidimicrobiia</taxon>
        <taxon>Acidimicrobiales</taxon>
        <taxon>Ilumatobacteraceae</taxon>
        <taxon>Ilumatobacter</taxon>
    </lineage>
</organism>
<dbReference type="EMBL" id="PDSL01000040">
    <property type="protein sequence ID" value="PIE32905.1"/>
    <property type="molecule type" value="Genomic_DNA"/>
</dbReference>
<evidence type="ECO:0000313" key="2">
    <source>
        <dbReference type="Proteomes" id="UP000230914"/>
    </source>
</evidence>
<sequence length="238" mass="25021">MRLFTRLGPTATARITRTMLSAIDEVSANRWEAAKARAAALPGDLRPDKIKALTAAFSRELGAAGAAAGAAAAAPAVGTTATLVATLAELAWFTGRAGDLVLTMAALHGRSDPTVDERRAWVLAVLIYGSSARDELSRALNSASTGVTVAADDRIPVATIQATNRLMSRALARRYGTRRGLAALGRLIPIGIGAAIGGTTNYLTIRHLADHADRFFTRLPYSAIDTRSTDITDHQLSS</sequence>
<name>A0A2G6KB98_9ACTN</name>
<dbReference type="Pfam" id="PF12787">
    <property type="entry name" value="EcsC"/>
    <property type="match status" value="1"/>
</dbReference>